<reference evidence="1" key="1">
    <citation type="journal article" date="2012" name="PLoS ONE">
        <title>Gene sets for utilization of primary and secondary nutrition supplies in the distal gut of endangered iberian lynx.</title>
        <authorList>
            <person name="Alcaide M."/>
            <person name="Messina E."/>
            <person name="Richter M."/>
            <person name="Bargiela R."/>
            <person name="Peplies J."/>
            <person name="Huws S.A."/>
            <person name="Newbold C.J."/>
            <person name="Golyshin P.N."/>
            <person name="Simon M.A."/>
            <person name="Lopez G."/>
            <person name="Yakimov M.M."/>
            <person name="Ferrer M."/>
        </authorList>
    </citation>
    <scope>NUCLEOTIDE SEQUENCE</scope>
</reference>
<gene>
    <name evidence="1" type="ORF">EVA_06678</name>
</gene>
<sequence>MFSLCLRIRPSVCLDYFQQPPSPLFPSLSLTFYGFRFCRPKCWDDLLWLPCGSSPVLG</sequence>
<proteinExistence type="predicted"/>
<accession>J9GX05</accession>
<comment type="caution">
    <text evidence="1">The sequence shown here is derived from an EMBL/GenBank/DDBJ whole genome shotgun (WGS) entry which is preliminary data.</text>
</comment>
<dbReference type="EMBL" id="AMCI01001546">
    <property type="protein sequence ID" value="EJX05215.1"/>
    <property type="molecule type" value="Genomic_DNA"/>
</dbReference>
<evidence type="ECO:0000313" key="1">
    <source>
        <dbReference type="EMBL" id="EJX05215.1"/>
    </source>
</evidence>
<dbReference type="AlphaFoldDB" id="J9GX05"/>
<protein>
    <submittedName>
        <fullName evidence="1">Uncharacterized protein</fullName>
    </submittedName>
</protein>
<organism evidence="1">
    <name type="scientific">gut metagenome</name>
    <dbReference type="NCBI Taxonomy" id="749906"/>
    <lineage>
        <taxon>unclassified sequences</taxon>
        <taxon>metagenomes</taxon>
        <taxon>organismal metagenomes</taxon>
    </lineage>
</organism>
<name>J9GX05_9ZZZZ</name>